<evidence type="ECO:0000313" key="3">
    <source>
        <dbReference type="EMBL" id="VEN72566.1"/>
    </source>
</evidence>
<comment type="function">
    <text evidence="2">Removes the formyl group from the N-terminal Met of newly synthesized proteins. Requires at least a dipeptide for an efficient rate of reaction. N-terminal L-methionine is a prerequisite for activity but the enzyme has broad specificity at other positions.</text>
</comment>
<keyword evidence="2" id="KW-0648">Protein biosynthesis</keyword>
<dbReference type="NCBIfam" id="TIGR00079">
    <property type="entry name" value="pept_deformyl"/>
    <property type="match status" value="1"/>
</dbReference>
<feature type="binding site" evidence="2">
    <location>
        <position position="138"/>
    </location>
    <ligand>
        <name>Fe cation</name>
        <dbReference type="ChEBI" id="CHEBI:24875"/>
    </ligand>
</feature>
<proteinExistence type="inferred from homology"/>
<dbReference type="SUPFAM" id="SSF56420">
    <property type="entry name" value="Peptide deformylase"/>
    <property type="match status" value="1"/>
</dbReference>
<dbReference type="NCBIfam" id="NF001159">
    <property type="entry name" value="PRK00150.1-3"/>
    <property type="match status" value="1"/>
</dbReference>
<dbReference type="GO" id="GO:0006412">
    <property type="term" value="P:translation"/>
    <property type="evidence" value="ECO:0007669"/>
    <property type="project" value="UniProtKB-UniRule"/>
</dbReference>
<dbReference type="PANTHER" id="PTHR10458:SF22">
    <property type="entry name" value="PEPTIDE DEFORMYLASE"/>
    <property type="match status" value="1"/>
</dbReference>
<dbReference type="Pfam" id="PF01327">
    <property type="entry name" value="Pep_deformylase"/>
    <property type="match status" value="1"/>
</dbReference>
<dbReference type="CDD" id="cd00487">
    <property type="entry name" value="Pep_deformylase"/>
    <property type="match status" value="1"/>
</dbReference>
<sequence>MALLDILTYPDPFLAEPAKPLDRVDASARKLIDRMAETMFAAPGVGLAANQVGQDKQIIVYTRPDEEGNISQSFEALVNPVIVSRSGSLTSKKEGCLSVPGFKCDVSRSGQVTVDGLDRRGRPVRIKADGMLAVILQHETDHLSGLLFIDRISALKRSFYKKRLKKKARARA</sequence>
<dbReference type="GO" id="GO:0046872">
    <property type="term" value="F:metal ion binding"/>
    <property type="evidence" value="ECO:0007669"/>
    <property type="project" value="UniProtKB-KW"/>
</dbReference>
<dbReference type="Gene3D" id="3.90.45.10">
    <property type="entry name" value="Peptide deformylase"/>
    <property type="match status" value="1"/>
</dbReference>
<feature type="binding site" evidence="2">
    <location>
        <position position="142"/>
    </location>
    <ligand>
        <name>Fe cation</name>
        <dbReference type="ChEBI" id="CHEBI:24875"/>
    </ligand>
</feature>
<keyword evidence="2 3" id="KW-0378">Hydrolase</keyword>
<dbReference type="InterPro" id="IPR036821">
    <property type="entry name" value="Peptide_deformylase_sf"/>
</dbReference>
<organism evidence="3">
    <name type="scientific">uncultured Desulfobacteraceae bacterium</name>
    <dbReference type="NCBI Taxonomy" id="218296"/>
    <lineage>
        <taxon>Bacteria</taxon>
        <taxon>Pseudomonadati</taxon>
        <taxon>Thermodesulfobacteriota</taxon>
        <taxon>Desulfobacteria</taxon>
        <taxon>Desulfobacterales</taxon>
        <taxon>Desulfobacteraceae</taxon>
        <taxon>environmental samples</taxon>
    </lineage>
</organism>
<keyword evidence="2" id="KW-0408">Iron</keyword>
<comment type="catalytic activity">
    <reaction evidence="2">
        <text>N-terminal N-formyl-L-methionyl-[peptide] + H2O = N-terminal L-methionyl-[peptide] + formate</text>
        <dbReference type="Rhea" id="RHEA:24420"/>
        <dbReference type="Rhea" id="RHEA-COMP:10639"/>
        <dbReference type="Rhea" id="RHEA-COMP:10640"/>
        <dbReference type="ChEBI" id="CHEBI:15377"/>
        <dbReference type="ChEBI" id="CHEBI:15740"/>
        <dbReference type="ChEBI" id="CHEBI:49298"/>
        <dbReference type="ChEBI" id="CHEBI:64731"/>
        <dbReference type="EC" id="3.5.1.88"/>
    </reaction>
</comment>
<keyword evidence="2" id="KW-0479">Metal-binding</keyword>
<dbReference type="EMBL" id="CAACVI010000001">
    <property type="protein sequence ID" value="VEN72566.1"/>
    <property type="molecule type" value="Genomic_DNA"/>
</dbReference>
<feature type="active site" evidence="2">
    <location>
        <position position="139"/>
    </location>
</feature>
<accession>A0A484HDK8</accession>
<protein>
    <recommendedName>
        <fullName evidence="2">Peptide deformylase</fullName>
        <shortName evidence="2">PDF</shortName>
        <ecNumber evidence="2">3.5.1.88</ecNumber>
    </recommendedName>
    <alternativeName>
        <fullName evidence="2">Polypeptide deformylase</fullName>
    </alternativeName>
</protein>
<feature type="binding site" evidence="2">
    <location>
        <position position="96"/>
    </location>
    <ligand>
        <name>Fe cation</name>
        <dbReference type="ChEBI" id="CHEBI:24875"/>
    </ligand>
</feature>
<gene>
    <name evidence="2 3" type="primary">def</name>
    <name evidence="3" type="ORF">EPICR_10065</name>
</gene>
<dbReference type="EC" id="3.5.1.88" evidence="2"/>
<dbReference type="AlphaFoldDB" id="A0A484HDK8"/>
<dbReference type="GO" id="GO:0042586">
    <property type="term" value="F:peptide deformylase activity"/>
    <property type="evidence" value="ECO:0007669"/>
    <property type="project" value="UniProtKB-UniRule"/>
</dbReference>
<name>A0A484HDK8_9BACT</name>
<dbReference type="PRINTS" id="PR01576">
    <property type="entry name" value="PDEFORMYLASE"/>
</dbReference>
<dbReference type="PIRSF" id="PIRSF004749">
    <property type="entry name" value="Pep_def"/>
    <property type="match status" value="1"/>
</dbReference>
<reference evidence="3" key="1">
    <citation type="submission" date="2019-01" db="EMBL/GenBank/DDBJ databases">
        <authorList>
            <consortium name="Genoscope - CEA"/>
            <person name="William W."/>
        </authorList>
    </citation>
    <scope>NUCLEOTIDE SEQUENCE</scope>
    <source>
        <strain evidence="3">CR-1</strain>
    </source>
</reference>
<comment type="similarity">
    <text evidence="1 2">Belongs to the polypeptide deformylase family.</text>
</comment>
<evidence type="ECO:0000256" key="1">
    <source>
        <dbReference type="ARBA" id="ARBA00010759"/>
    </source>
</evidence>
<evidence type="ECO:0000256" key="2">
    <source>
        <dbReference type="HAMAP-Rule" id="MF_00163"/>
    </source>
</evidence>
<dbReference type="PANTHER" id="PTHR10458">
    <property type="entry name" value="PEPTIDE DEFORMYLASE"/>
    <property type="match status" value="1"/>
</dbReference>
<dbReference type="HAMAP" id="MF_00163">
    <property type="entry name" value="Pep_deformylase"/>
    <property type="match status" value="1"/>
</dbReference>
<comment type="cofactor">
    <cofactor evidence="2">
        <name>Fe(2+)</name>
        <dbReference type="ChEBI" id="CHEBI:29033"/>
    </cofactor>
    <text evidence="2">Binds 1 Fe(2+) ion.</text>
</comment>
<dbReference type="InterPro" id="IPR023635">
    <property type="entry name" value="Peptide_deformylase"/>
</dbReference>